<dbReference type="GO" id="GO:0004371">
    <property type="term" value="F:glycerone kinase activity"/>
    <property type="evidence" value="ECO:0007669"/>
    <property type="project" value="InterPro"/>
</dbReference>
<evidence type="ECO:0000313" key="5">
    <source>
        <dbReference type="Proteomes" id="UP000027265"/>
    </source>
</evidence>
<dbReference type="PANTHER" id="PTHR28629:SF4">
    <property type="entry name" value="TRIOKINASE_FMN CYCLASE"/>
    <property type="match status" value="1"/>
</dbReference>
<dbReference type="InterPro" id="IPR004007">
    <property type="entry name" value="DhaL_dom"/>
</dbReference>
<dbReference type="STRING" id="933084.A0A067Q8K4"/>
<dbReference type="Pfam" id="PF02734">
    <property type="entry name" value="Dak2"/>
    <property type="match status" value="1"/>
</dbReference>
<proteinExistence type="predicted"/>
<feature type="domain" description="DhaL" evidence="3">
    <location>
        <begin position="1"/>
        <end position="95"/>
    </location>
</feature>
<sequence>MLSTDTPAKRDDRTIIDALAPLCSVLAPSQNQEGRLEGAIRAARRGVESTRRMKARLGRAIYVGGGERPDEEKDGALPPDPGAWGVAAILEGFWEGLSAV</sequence>
<keyword evidence="5" id="KW-1185">Reference proteome</keyword>
<evidence type="ECO:0000256" key="1">
    <source>
        <dbReference type="ARBA" id="ARBA00022679"/>
    </source>
</evidence>
<keyword evidence="2" id="KW-0418">Kinase</keyword>
<dbReference type="GO" id="GO:0005829">
    <property type="term" value="C:cytosol"/>
    <property type="evidence" value="ECO:0007669"/>
    <property type="project" value="TreeGrafter"/>
</dbReference>
<dbReference type="AlphaFoldDB" id="A0A067Q8K4"/>
<reference evidence="5" key="1">
    <citation type="journal article" date="2014" name="Proc. Natl. Acad. Sci. U.S.A.">
        <title>Extensive sampling of basidiomycete genomes demonstrates inadequacy of the white-rot/brown-rot paradigm for wood decay fungi.</title>
        <authorList>
            <person name="Riley R."/>
            <person name="Salamov A.A."/>
            <person name="Brown D.W."/>
            <person name="Nagy L.G."/>
            <person name="Floudas D."/>
            <person name="Held B.W."/>
            <person name="Levasseur A."/>
            <person name="Lombard V."/>
            <person name="Morin E."/>
            <person name="Otillar R."/>
            <person name="Lindquist E.A."/>
            <person name="Sun H."/>
            <person name="LaButti K.M."/>
            <person name="Schmutz J."/>
            <person name="Jabbour D."/>
            <person name="Luo H."/>
            <person name="Baker S.E."/>
            <person name="Pisabarro A.G."/>
            <person name="Walton J.D."/>
            <person name="Blanchette R.A."/>
            <person name="Henrissat B."/>
            <person name="Martin F."/>
            <person name="Cullen D."/>
            <person name="Hibbett D.S."/>
            <person name="Grigoriev I.V."/>
        </authorList>
    </citation>
    <scope>NUCLEOTIDE SEQUENCE [LARGE SCALE GENOMIC DNA]</scope>
    <source>
        <strain evidence="5">MUCL 33604</strain>
    </source>
</reference>
<dbReference type="PANTHER" id="PTHR28629">
    <property type="entry name" value="TRIOKINASE/FMN CYCLASE"/>
    <property type="match status" value="1"/>
</dbReference>
<dbReference type="InParanoid" id="A0A067Q8K4"/>
<keyword evidence="1" id="KW-0808">Transferase</keyword>
<protein>
    <recommendedName>
        <fullName evidence="3">DhaL domain-containing protein</fullName>
    </recommendedName>
</protein>
<dbReference type="Gene3D" id="1.25.40.340">
    <property type="match status" value="1"/>
</dbReference>
<dbReference type="InterPro" id="IPR036117">
    <property type="entry name" value="DhaL_dom_sf"/>
</dbReference>
<dbReference type="EMBL" id="KL197711">
    <property type="protein sequence ID" value="KDQ62465.1"/>
    <property type="molecule type" value="Genomic_DNA"/>
</dbReference>
<accession>A0A067Q8K4</accession>
<dbReference type="HOGENOM" id="CLU_2306546_0_0_1"/>
<gene>
    <name evidence="4" type="ORF">JAAARDRAFT_30365</name>
</gene>
<dbReference type="OrthoDB" id="2666269at2759"/>
<name>A0A067Q8K4_9AGAM</name>
<evidence type="ECO:0000256" key="2">
    <source>
        <dbReference type="ARBA" id="ARBA00022777"/>
    </source>
</evidence>
<organism evidence="4 5">
    <name type="scientific">Jaapia argillacea MUCL 33604</name>
    <dbReference type="NCBI Taxonomy" id="933084"/>
    <lineage>
        <taxon>Eukaryota</taxon>
        <taxon>Fungi</taxon>
        <taxon>Dikarya</taxon>
        <taxon>Basidiomycota</taxon>
        <taxon>Agaricomycotina</taxon>
        <taxon>Agaricomycetes</taxon>
        <taxon>Agaricomycetidae</taxon>
        <taxon>Jaapiales</taxon>
        <taxon>Jaapiaceae</taxon>
        <taxon>Jaapia</taxon>
    </lineage>
</organism>
<dbReference type="InterPro" id="IPR050861">
    <property type="entry name" value="Dihydroxyacetone_Kinase"/>
</dbReference>
<dbReference type="SUPFAM" id="SSF101473">
    <property type="entry name" value="DhaL-like"/>
    <property type="match status" value="1"/>
</dbReference>
<dbReference type="Proteomes" id="UP000027265">
    <property type="component" value="Unassembled WGS sequence"/>
</dbReference>
<dbReference type="PROSITE" id="PS51480">
    <property type="entry name" value="DHAL"/>
    <property type="match status" value="1"/>
</dbReference>
<evidence type="ECO:0000313" key="4">
    <source>
        <dbReference type="EMBL" id="KDQ62465.1"/>
    </source>
</evidence>
<evidence type="ECO:0000259" key="3">
    <source>
        <dbReference type="PROSITE" id="PS51480"/>
    </source>
</evidence>
<dbReference type="GO" id="GO:0019563">
    <property type="term" value="P:glycerol catabolic process"/>
    <property type="evidence" value="ECO:0007669"/>
    <property type="project" value="TreeGrafter"/>
</dbReference>